<keyword evidence="4" id="KW-0843">Virulence</keyword>
<evidence type="ECO:0000256" key="2">
    <source>
        <dbReference type="ARBA" id="ARBA00022670"/>
    </source>
</evidence>
<dbReference type="PANTHER" id="PTHR43343">
    <property type="entry name" value="PEPTIDASE S12"/>
    <property type="match status" value="1"/>
</dbReference>
<dbReference type="SUPFAM" id="SSF68906">
    <property type="entry name" value="SAP domain"/>
    <property type="match status" value="1"/>
</dbReference>
<dbReference type="InterPro" id="IPR001478">
    <property type="entry name" value="PDZ"/>
</dbReference>
<dbReference type="EMBL" id="HBGJ01019995">
    <property type="protein sequence ID" value="CAD9254590.1"/>
    <property type="molecule type" value="Transcribed_RNA"/>
</dbReference>
<comment type="similarity">
    <text evidence="1">Belongs to the peptidase S1C family.</text>
</comment>
<dbReference type="AlphaFoldDB" id="A0A7S1XS14"/>
<dbReference type="GO" id="GO:0006508">
    <property type="term" value="P:proteolysis"/>
    <property type="evidence" value="ECO:0007669"/>
    <property type="project" value="UniProtKB-KW"/>
</dbReference>
<dbReference type="InterPro" id="IPR009003">
    <property type="entry name" value="Peptidase_S1_PA"/>
</dbReference>
<dbReference type="InterPro" id="IPR043504">
    <property type="entry name" value="Peptidase_S1_PA_chymotrypsin"/>
</dbReference>
<dbReference type="InterPro" id="IPR051201">
    <property type="entry name" value="Chloro_Bact_Ser_Proteases"/>
</dbReference>
<reference evidence="6" key="1">
    <citation type="submission" date="2021-01" db="EMBL/GenBank/DDBJ databases">
        <authorList>
            <person name="Corre E."/>
            <person name="Pelletier E."/>
            <person name="Niang G."/>
            <person name="Scheremetjew M."/>
            <person name="Finn R."/>
            <person name="Kale V."/>
            <person name="Holt S."/>
            <person name="Cochrane G."/>
            <person name="Meng A."/>
            <person name="Brown T."/>
            <person name="Cohen L."/>
        </authorList>
    </citation>
    <scope>NUCLEOTIDE SEQUENCE</scope>
    <source>
        <strain evidence="6">CCMP2877</strain>
    </source>
</reference>
<dbReference type="Pfam" id="PF13365">
    <property type="entry name" value="Trypsin_2"/>
    <property type="match status" value="1"/>
</dbReference>
<dbReference type="Gene3D" id="1.10.720.30">
    <property type="entry name" value="SAP domain"/>
    <property type="match status" value="1"/>
</dbReference>
<dbReference type="Gene3D" id="2.40.10.10">
    <property type="entry name" value="Trypsin-like serine proteases"/>
    <property type="match status" value="2"/>
</dbReference>
<evidence type="ECO:0000256" key="4">
    <source>
        <dbReference type="ARBA" id="ARBA00023026"/>
    </source>
</evidence>
<keyword evidence="3" id="KW-0378">Hydrolase</keyword>
<proteinExistence type="inferred from homology"/>
<dbReference type="PANTHER" id="PTHR43343:SF3">
    <property type="entry name" value="PROTEASE DO-LIKE 8, CHLOROPLASTIC"/>
    <property type="match status" value="1"/>
</dbReference>
<evidence type="ECO:0000256" key="1">
    <source>
        <dbReference type="ARBA" id="ARBA00010541"/>
    </source>
</evidence>
<dbReference type="SUPFAM" id="SSF50156">
    <property type="entry name" value="PDZ domain-like"/>
    <property type="match status" value="1"/>
</dbReference>
<dbReference type="PROSITE" id="PS50106">
    <property type="entry name" value="PDZ"/>
    <property type="match status" value="1"/>
</dbReference>
<keyword evidence="2" id="KW-0645">Protease</keyword>
<evidence type="ECO:0000256" key="3">
    <source>
        <dbReference type="ARBA" id="ARBA00022801"/>
    </source>
</evidence>
<gene>
    <name evidence="6" type="ORF">PPAR1163_LOCUS12957</name>
</gene>
<dbReference type="InterPro" id="IPR036361">
    <property type="entry name" value="SAP_dom_sf"/>
</dbReference>
<dbReference type="SUPFAM" id="SSF50494">
    <property type="entry name" value="Trypsin-like serine proteases"/>
    <property type="match status" value="1"/>
</dbReference>
<feature type="domain" description="PDZ" evidence="5">
    <location>
        <begin position="383"/>
        <end position="466"/>
    </location>
</feature>
<name>A0A7S1XS14_9STRA</name>
<dbReference type="SMART" id="SM00228">
    <property type="entry name" value="PDZ"/>
    <property type="match status" value="1"/>
</dbReference>
<sequence length="513" mass="52798">MASWAACVPVVPIPAPTCRNEGCGAVSAAAIATTAAATATTTTSSSSMARVNLRTRGAGLAVLVALCMPRHDHAFSNAAAAAPSRRGVRRDSYALRASSTRTTDASGLGDLSVTELKRLLERRGVDYRDCVEKVDLVERLQSALSGGSGGSVSDVLGDLGGYEPAGLTETERKNIALFESVAPSVAFIQTSVSAQTPFNLNAMEIPYGSGSGFVWDDKGHVVTNWHVVRNAARAKVTLGQGLESYDAILVGADPENDIAVLRIEGNGLDALSKAKPVPIGSSSSLVVGQAASAIGNPFGLDRTFTKGVVSALGREVRGVTGAIIRNCVQTDAAINPGNSGGPLLDSNGRLIGVNVALVSNTGGFSGIGFAIPVDTVRRVVGQIINSGRVRKPSLGVVIADDSAVRNLSKSFNGGAKMQGALIMEATPGGPAAAAGLKATRRGFRGLELGDLIVGVGREKVKCVEDLLSAVDALKVGDLVAIKYRRGAMGPETVTTVKLGEKKGAQVASNMRRK</sequence>
<organism evidence="6">
    <name type="scientific">Phaeomonas parva</name>
    <dbReference type="NCBI Taxonomy" id="124430"/>
    <lineage>
        <taxon>Eukaryota</taxon>
        <taxon>Sar</taxon>
        <taxon>Stramenopiles</taxon>
        <taxon>Ochrophyta</taxon>
        <taxon>Pinguiophyceae</taxon>
        <taxon>Pinguiochrysidales</taxon>
        <taxon>Pinguiochrysidaceae</taxon>
        <taxon>Phaeomonas</taxon>
    </lineage>
</organism>
<dbReference type="Gene3D" id="2.30.42.10">
    <property type="match status" value="1"/>
</dbReference>
<evidence type="ECO:0000259" key="5">
    <source>
        <dbReference type="PROSITE" id="PS50106"/>
    </source>
</evidence>
<protein>
    <recommendedName>
        <fullName evidence="5">PDZ domain-containing protein</fullName>
    </recommendedName>
</protein>
<dbReference type="PRINTS" id="PR00834">
    <property type="entry name" value="PROTEASES2C"/>
</dbReference>
<evidence type="ECO:0000313" key="6">
    <source>
        <dbReference type="EMBL" id="CAD9254590.1"/>
    </source>
</evidence>
<dbReference type="GO" id="GO:0004252">
    <property type="term" value="F:serine-type endopeptidase activity"/>
    <property type="evidence" value="ECO:0007669"/>
    <property type="project" value="InterPro"/>
</dbReference>
<dbReference type="InterPro" id="IPR036034">
    <property type="entry name" value="PDZ_sf"/>
</dbReference>
<accession>A0A7S1XS14</accession>
<dbReference type="Pfam" id="PF13180">
    <property type="entry name" value="PDZ_2"/>
    <property type="match status" value="1"/>
</dbReference>
<dbReference type="InterPro" id="IPR001940">
    <property type="entry name" value="Peptidase_S1C"/>
</dbReference>